<comment type="caution">
    <text evidence="2">The sequence shown here is derived from an EMBL/GenBank/DDBJ whole genome shotgun (WGS) entry which is preliminary data.</text>
</comment>
<dbReference type="EMBL" id="JAAIKD010000003">
    <property type="protein sequence ID" value="NEV93993.1"/>
    <property type="molecule type" value="Genomic_DNA"/>
</dbReference>
<dbReference type="InterPro" id="IPR013120">
    <property type="entry name" value="FAR_NAD-bd"/>
</dbReference>
<protein>
    <submittedName>
        <fullName evidence="2">NAD-dependent epimerase/dehydratase family protein</fullName>
    </submittedName>
</protein>
<sequence>MNCLLTGSTGILGSHILFEWIRKALEENSVNHLFVVIRSNHRSAYQRLLAVLQDESRPEFLDNYSLDECLQKITVLDSDLVSLQASNLRNYEFDTVIHAAASTSLSQTTTSRDKVHKQNLLVTKHLLKHLPGCVKRFIYIGTAYSYGIQEKKVHEKIEDYSVTNFRNAYEKSKFESETYVKQFCLKHKLKVQILRPSIICGRLIDKPYYETPKFDVFYSWAIFLNKYARGSKDNFRIWINKDSGLNIVPVDFVSKAVLYAYLKPSIKELNIVNPEPILHKNYIGHVLHYFNIPSFELLTQMPIHLNQLESLYYKSIGAVFEKYISIPDLKFHSDAILKLIHQLQLDSTLGVHENFINLINFSVEKNFRKSY</sequence>
<feature type="domain" description="Thioester reductase (TE)" evidence="1">
    <location>
        <begin position="5"/>
        <end position="257"/>
    </location>
</feature>
<dbReference type="Proteomes" id="UP000478505">
    <property type="component" value="Unassembled WGS sequence"/>
</dbReference>
<dbReference type="SUPFAM" id="SSF51735">
    <property type="entry name" value="NAD(P)-binding Rossmann-fold domains"/>
    <property type="match status" value="1"/>
</dbReference>
<evidence type="ECO:0000259" key="1">
    <source>
        <dbReference type="Pfam" id="PF07993"/>
    </source>
</evidence>
<organism evidence="2 3">
    <name type="scientific">Psychroflexus aurantiacus</name>
    <dbReference type="NCBI Taxonomy" id="2709310"/>
    <lineage>
        <taxon>Bacteria</taxon>
        <taxon>Pseudomonadati</taxon>
        <taxon>Bacteroidota</taxon>
        <taxon>Flavobacteriia</taxon>
        <taxon>Flavobacteriales</taxon>
        <taxon>Flavobacteriaceae</taxon>
        <taxon>Psychroflexus</taxon>
    </lineage>
</organism>
<keyword evidence="3" id="KW-1185">Reference proteome</keyword>
<evidence type="ECO:0000313" key="3">
    <source>
        <dbReference type="Proteomes" id="UP000478505"/>
    </source>
</evidence>
<gene>
    <name evidence="2" type="ORF">G3567_07520</name>
</gene>
<evidence type="ECO:0000313" key="2">
    <source>
        <dbReference type="EMBL" id="NEV93993.1"/>
    </source>
</evidence>
<dbReference type="PANTHER" id="PTHR43000">
    <property type="entry name" value="DTDP-D-GLUCOSE 4,6-DEHYDRATASE-RELATED"/>
    <property type="match status" value="1"/>
</dbReference>
<reference evidence="2 3" key="1">
    <citation type="submission" date="2020-02" db="EMBL/GenBank/DDBJ databases">
        <title>Flavobacteriaceae Psychroflexus bacterium YR1-1, complete genome.</title>
        <authorList>
            <person name="Li Y."/>
            <person name="Wu S."/>
        </authorList>
    </citation>
    <scope>NUCLEOTIDE SEQUENCE [LARGE SCALE GENOMIC DNA]</scope>
    <source>
        <strain evidence="2 3">YR1-1</strain>
    </source>
</reference>
<dbReference type="InterPro" id="IPR036291">
    <property type="entry name" value="NAD(P)-bd_dom_sf"/>
</dbReference>
<name>A0A6B3R0A0_9FLAO</name>
<dbReference type="Pfam" id="PF07993">
    <property type="entry name" value="NAD_binding_4"/>
    <property type="match status" value="1"/>
</dbReference>
<proteinExistence type="predicted"/>
<dbReference type="AlphaFoldDB" id="A0A6B3R0A0"/>
<accession>A0A6B3R0A0</accession>
<dbReference type="Gene3D" id="3.40.50.720">
    <property type="entry name" value="NAD(P)-binding Rossmann-like Domain"/>
    <property type="match status" value="1"/>
</dbReference>
<dbReference type="RefSeq" id="WP_164004704.1">
    <property type="nucleotide sequence ID" value="NZ_JAAIKD010000003.1"/>
</dbReference>